<gene>
    <name evidence="12" type="primary">yajC</name>
    <name evidence="12" type="ORF">C41B8_17918</name>
</gene>
<dbReference type="InterPro" id="IPR003849">
    <property type="entry name" value="Preprotein_translocase_YajC"/>
</dbReference>
<evidence type="ECO:0000256" key="11">
    <source>
        <dbReference type="SAM" id="Phobius"/>
    </source>
</evidence>
<organism evidence="12 13">
    <name type="scientific">Salinisphaera hydrothermalis (strain C41B8)</name>
    <dbReference type="NCBI Taxonomy" id="1304275"/>
    <lineage>
        <taxon>Bacteria</taxon>
        <taxon>Pseudomonadati</taxon>
        <taxon>Pseudomonadota</taxon>
        <taxon>Gammaproteobacteria</taxon>
        <taxon>Salinisphaerales</taxon>
        <taxon>Salinisphaeraceae</taxon>
        <taxon>Salinisphaera</taxon>
    </lineage>
</organism>
<evidence type="ECO:0000256" key="5">
    <source>
        <dbReference type="ARBA" id="ARBA00022475"/>
    </source>
</evidence>
<keyword evidence="9" id="KW-0811">Translocation</keyword>
<feature type="transmembrane region" description="Helical" evidence="11">
    <location>
        <begin position="22"/>
        <end position="41"/>
    </location>
</feature>
<evidence type="ECO:0000313" key="13">
    <source>
        <dbReference type="Proteomes" id="UP000028302"/>
    </source>
</evidence>
<evidence type="ECO:0000256" key="7">
    <source>
        <dbReference type="ARBA" id="ARBA00022927"/>
    </source>
</evidence>
<dbReference type="GO" id="GO:0005886">
    <property type="term" value="C:plasma membrane"/>
    <property type="evidence" value="ECO:0007669"/>
    <property type="project" value="UniProtKB-SubCell"/>
</dbReference>
<evidence type="ECO:0000256" key="6">
    <source>
        <dbReference type="ARBA" id="ARBA00022692"/>
    </source>
</evidence>
<evidence type="ECO:0000256" key="3">
    <source>
        <dbReference type="ARBA" id="ARBA00014962"/>
    </source>
</evidence>
<proteinExistence type="inferred from homology"/>
<keyword evidence="8 11" id="KW-1133">Transmembrane helix</keyword>
<keyword evidence="13" id="KW-1185">Reference proteome</keyword>
<keyword evidence="7" id="KW-0653">Protein transport</keyword>
<keyword evidence="5" id="KW-1003">Cell membrane</keyword>
<dbReference type="OrthoDB" id="9811406at2"/>
<dbReference type="PRINTS" id="PR01853">
    <property type="entry name" value="YAJCTRNLCASE"/>
</dbReference>
<dbReference type="GO" id="GO:0015031">
    <property type="term" value="P:protein transport"/>
    <property type="evidence" value="ECO:0007669"/>
    <property type="project" value="UniProtKB-KW"/>
</dbReference>
<reference evidence="12 13" key="1">
    <citation type="submission" date="2013-03" db="EMBL/GenBank/DDBJ databases">
        <title>Salinisphaera hydrothermalis C41B8 Genome Sequencing.</title>
        <authorList>
            <person name="Li C."/>
            <person name="Lai Q."/>
            <person name="Shao Z."/>
        </authorList>
    </citation>
    <scope>NUCLEOTIDE SEQUENCE [LARGE SCALE GENOMIC DNA]</scope>
    <source>
        <strain evidence="12 13">C41B8</strain>
    </source>
</reference>
<comment type="subcellular location">
    <subcellularLocation>
        <location evidence="1">Cell membrane</location>
        <topology evidence="1">Single-pass membrane protein</topology>
    </subcellularLocation>
</comment>
<keyword evidence="6 11" id="KW-0812">Transmembrane</keyword>
<dbReference type="PANTHER" id="PTHR33909">
    <property type="entry name" value="SEC TRANSLOCON ACCESSORY COMPLEX SUBUNIT YAJC"/>
    <property type="match status" value="1"/>
</dbReference>
<name>A0A084IGJ9_SALHC</name>
<dbReference type="RefSeq" id="WP_037341409.1">
    <property type="nucleotide sequence ID" value="NZ_APNK01000049.1"/>
</dbReference>
<dbReference type="NCBIfam" id="TIGR00739">
    <property type="entry name" value="yajC"/>
    <property type="match status" value="1"/>
</dbReference>
<sequence>MNFLIPLAHAQAGGGGAEGGSAIYSIGMIVVFFAIMFFLVIRPQMKRQKEHKKLIENLAKGNEIITAGGVAGRIREVGENFLVVEVAKDVEIRVQKSSVTSVVPKGTMDSL</sequence>
<evidence type="ECO:0000256" key="8">
    <source>
        <dbReference type="ARBA" id="ARBA00022989"/>
    </source>
</evidence>
<dbReference type="eggNOG" id="COG1862">
    <property type="taxonomic scope" value="Bacteria"/>
</dbReference>
<evidence type="ECO:0000313" key="12">
    <source>
        <dbReference type="EMBL" id="KEZ75833.1"/>
    </source>
</evidence>
<comment type="caution">
    <text evidence="12">The sequence shown here is derived from an EMBL/GenBank/DDBJ whole genome shotgun (WGS) entry which is preliminary data.</text>
</comment>
<dbReference type="SMART" id="SM01323">
    <property type="entry name" value="YajC"/>
    <property type="match status" value="1"/>
</dbReference>
<dbReference type="EMBL" id="APNK01000049">
    <property type="protein sequence ID" value="KEZ75833.1"/>
    <property type="molecule type" value="Genomic_DNA"/>
</dbReference>
<keyword evidence="4" id="KW-0813">Transport</keyword>
<dbReference type="Pfam" id="PF02699">
    <property type="entry name" value="YajC"/>
    <property type="match status" value="1"/>
</dbReference>
<dbReference type="PANTHER" id="PTHR33909:SF1">
    <property type="entry name" value="SEC TRANSLOCON ACCESSORY COMPLEX SUBUNIT YAJC"/>
    <property type="match status" value="1"/>
</dbReference>
<evidence type="ECO:0000256" key="1">
    <source>
        <dbReference type="ARBA" id="ARBA00004162"/>
    </source>
</evidence>
<keyword evidence="10 11" id="KW-0472">Membrane</keyword>
<protein>
    <recommendedName>
        <fullName evidence="3">Sec translocon accessory complex subunit YajC</fullName>
    </recommendedName>
</protein>
<evidence type="ECO:0000256" key="2">
    <source>
        <dbReference type="ARBA" id="ARBA00006742"/>
    </source>
</evidence>
<evidence type="ECO:0000256" key="4">
    <source>
        <dbReference type="ARBA" id="ARBA00022448"/>
    </source>
</evidence>
<dbReference type="STRING" id="1304275.C41B8_17918"/>
<dbReference type="PATRIC" id="fig|1304275.5.peg.3663"/>
<evidence type="ECO:0000256" key="10">
    <source>
        <dbReference type="ARBA" id="ARBA00023136"/>
    </source>
</evidence>
<dbReference type="AlphaFoldDB" id="A0A084IGJ9"/>
<accession>A0A084IGJ9</accession>
<comment type="similarity">
    <text evidence="2">Belongs to the YajC family.</text>
</comment>
<dbReference type="Proteomes" id="UP000028302">
    <property type="component" value="Unassembled WGS sequence"/>
</dbReference>
<evidence type="ECO:0000256" key="9">
    <source>
        <dbReference type="ARBA" id="ARBA00023010"/>
    </source>
</evidence>